<comment type="caution">
    <text evidence="1">The sequence shown here is derived from an EMBL/GenBank/DDBJ whole genome shotgun (WGS) entry which is preliminary data.</text>
</comment>
<gene>
    <name evidence="1" type="ORF">OnM2_013011</name>
</gene>
<dbReference type="OrthoDB" id="10308963at2759"/>
<sequence>MKLHASYRGSFVVIGFAGSHNKSHILRQVNGQKKKIFLSWRSIEAFQTAKGNLRAGKSNHDVPCPTTYFEGAWTKKK</sequence>
<evidence type="ECO:0000313" key="2">
    <source>
        <dbReference type="Proteomes" id="UP000286134"/>
    </source>
</evidence>
<keyword evidence="2" id="KW-1185">Reference proteome</keyword>
<dbReference type="EMBL" id="MCFK01001377">
    <property type="protein sequence ID" value="RKF65036.1"/>
    <property type="molecule type" value="Genomic_DNA"/>
</dbReference>
<evidence type="ECO:0000313" key="1">
    <source>
        <dbReference type="EMBL" id="RKF65036.1"/>
    </source>
</evidence>
<name>A0A420I5U8_9PEZI</name>
<organism evidence="1 2">
    <name type="scientific">Erysiphe neolycopersici</name>
    <dbReference type="NCBI Taxonomy" id="212602"/>
    <lineage>
        <taxon>Eukaryota</taxon>
        <taxon>Fungi</taxon>
        <taxon>Dikarya</taxon>
        <taxon>Ascomycota</taxon>
        <taxon>Pezizomycotina</taxon>
        <taxon>Leotiomycetes</taxon>
        <taxon>Erysiphales</taxon>
        <taxon>Erysiphaceae</taxon>
        <taxon>Erysiphe</taxon>
    </lineage>
</organism>
<dbReference type="AlphaFoldDB" id="A0A420I5U8"/>
<proteinExistence type="predicted"/>
<reference evidence="1 2" key="1">
    <citation type="journal article" date="2018" name="BMC Genomics">
        <title>Comparative genome analyses reveal sequence features reflecting distinct modes of host-adaptation between dicot and monocot powdery mildew.</title>
        <authorList>
            <person name="Wu Y."/>
            <person name="Ma X."/>
            <person name="Pan Z."/>
            <person name="Kale S.D."/>
            <person name="Song Y."/>
            <person name="King H."/>
            <person name="Zhang Q."/>
            <person name="Presley C."/>
            <person name="Deng X."/>
            <person name="Wei C.I."/>
            <person name="Xiao S."/>
        </authorList>
    </citation>
    <scope>NUCLEOTIDE SEQUENCE [LARGE SCALE GENOMIC DNA]</scope>
    <source>
        <strain evidence="1">UMSG2</strain>
    </source>
</reference>
<dbReference type="Proteomes" id="UP000286134">
    <property type="component" value="Unassembled WGS sequence"/>
</dbReference>
<accession>A0A420I5U8</accession>
<protein>
    <submittedName>
        <fullName evidence="1">Uncharacterized protein</fullName>
    </submittedName>
</protein>